<gene>
    <name evidence="6" type="ORF">CLV41_11463</name>
</gene>
<accession>A0A2S3UKY9</accession>
<protein>
    <submittedName>
        <fullName evidence="6">DNA-binding transcriptional regulator LsrR (DeoR family)</fullName>
    </submittedName>
</protein>
<evidence type="ECO:0000256" key="3">
    <source>
        <dbReference type="ARBA" id="ARBA00023125"/>
    </source>
</evidence>
<dbReference type="GO" id="GO:0030246">
    <property type="term" value="F:carbohydrate binding"/>
    <property type="evidence" value="ECO:0007669"/>
    <property type="project" value="InterPro"/>
</dbReference>
<keyword evidence="2" id="KW-0805">Transcription regulation</keyword>
<feature type="domain" description="Sugar-binding" evidence="5">
    <location>
        <begin position="112"/>
        <end position="366"/>
    </location>
</feature>
<reference evidence="6 7" key="1">
    <citation type="submission" date="2018-01" db="EMBL/GenBank/DDBJ databases">
        <title>Genomic Encyclopedia of Archaeal and Bacterial Type Strains, Phase II (KMG-II): from individual species to whole genera.</title>
        <authorList>
            <person name="Goeker M."/>
        </authorList>
    </citation>
    <scope>NUCLEOTIDE SEQUENCE [LARGE SCALE GENOMIC DNA]</scope>
    <source>
        <strain evidence="6 7">DSM 17023</strain>
    </source>
</reference>
<evidence type="ECO:0000313" key="6">
    <source>
        <dbReference type="EMBL" id="POF28392.1"/>
    </source>
</evidence>
<dbReference type="EMBL" id="PPCN01000014">
    <property type="protein sequence ID" value="POF28392.1"/>
    <property type="molecule type" value="Genomic_DNA"/>
</dbReference>
<dbReference type="SUPFAM" id="SSF100950">
    <property type="entry name" value="NagB/RpiA/CoA transferase-like"/>
    <property type="match status" value="1"/>
</dbReference>
<dbReference type="Gene3D" id="3.40.50.1360">
    <property type="match status" value="1"/>
</dbReference>
<dbReference type="InterPro" id="IPR037171">
    <property type="entry name" value="NagB/RpiA_transferase-like"/>
</dbReference>
<dbReference type="InterPro" id="IPR036388">
    <property type="entry name" value="WH-like_DNA-bd_sf"/>
</dbReference>
<dbReference type="Gene3D" id="1.10.10.10">
    <property type="entry name" value="Winged helix-like DNA-binding domain superfamily/Winged helix DNA-binding domain"/>
    <property type="match status" value="1"/>
</dbReference>
<dbReference type="PANTHER" id="PTHR34294:SF1">
    <property type="entry name" value="TRANSCRIPTIONAL REGULATOR LSRR"/>
    <property type="match status" value="1"/>
</dbReference>
<dbReference type="AlphaFoldDB" id="A0A2S3UKY9"/>
<dbReference type="InterPro" id="IPR007324">
    <property type="entry name" value="Sugar-bd_dom_put"/>
</dbReference>
<dbReference type="PANTHER" id="PTHR34294">
    <property type="entry name" value="TRANSCRIPTIONAL REGULATOR-RELATED"/>
    <property type="match status" value="1"/>
</dbReference>
<dbReference type="GO" id="GO:0003677">
    <property type="term" value="F:DNA binding"/>
    <property type="evidence" value="ECO:0007669"/>
    <property type="project" value="UniProtKB-KW"/>
</dbReference>
<keyword evidence="7" id="KW-1185">Reference proteome</keyword>
<sequence>MRVWRLIGGSCPASRMNSGDASTGVTQVFASFEEFHQLRSRIQDWATAEMKQKNTAETSRLDDAARAGWLYYVAGNTQDEIARKLGVSRQSAQRLVSLAVSERLVKVRLDHPIARCMELSARMIDRFALQSCEVVPSDPDAPSSTIGIAQAASAEMERHFNSQQPKIIAFGTGRTLRASVDQVPSMDCPQHRIVSLLGNMMSDGSASAYNVIIRLADRINARHYPMPLPVFARSREELHLLHNQEAVHSILDLIRQADVTFVGIGNMGPTAPLAVDGFVSLDEMRALQRAGAIGEITSWVYNSSGALISGLTNDLVASAPLRPAGEKPVYGVAAGEVKVPAMLGALAGRFINCLITNETTAEQLLKA</sequence>
<keyword evidence="4" id="KW-0804">Transcription</keyword>
<organism evidence="6 7">
    <name type="scientific">Roseibium marinum</name>
    <dbReference type="NCBI Taxonomy" id="281252"/>
    <lineage>
        <taxon>Bacteria</taxon>
        <taxon>Pseudomonadati</taxon>
        <taxon>Pseudomonadota</taxon>
        <taxon>Alphaproteobacteria</taxon>
        <taxon>Hyphomicrobiales</taxon>
        <taxon>Stappiaceae</taxon>
        <taxon>Roseibium</taxon>
    </lineage>
</organism>
<dbReference type="Pfam" id="PF04198">
    <property type="entry name" value="Sugar-bind"/>
    <property type="match status" value="1"/>
</dbReference>
<keyword evidence="3 6" id="KW-0238">DNA-binding</keyword>
<evidence type="ECO:0000256" key="4">
    <source>
        <dbReference type="ARBA" id="ARBA00023163"/>
    </source>
</evidence>
<dbReference type="InterPro" id="IPR051054">
    <property type="entry name" value="SorC_transcr_regulators"/>
</dbReference>
<proteinExistence type="inferred from homology"/>
<dbReference type="Proteomes" id="UP000236959">
    <property type="component" value="Unassembled WGS sequence"/>
</dbReference>
<evidence type="ECO:0000259" key="5">
    <source>
        <dbReference type="Pfam" id="PF04198"/>
    </source>
</evidence>
<comment type="caution">
    <text evidence="6">The sequence shown here is derived from an EMBL/GenBank/DDBJ whole genome shotgun (WGS) entry which is preliminary data.</text>
</comment>
<evidence type="ECO:0000256" key="2">
    <source>
        <dbReference type="ARBA" id="ARBA00023015"/>
    </source>
</evidence>
<name>A0A2S3UKY9_9HYPH</name>
<evidence type="ECO:0000256" key="1">
    <source>
        <dbReference type="ARBA" id="ARBA00010466"/>
    </source>
</evidence>
<evidence type="ECO:0000313" key="7">
    <source>
        <dbReference type="Proteomes" id="UP000236959"/>
    </source>
</evidence>
<comment type="similarity">
    <text evidence="1">Belongs to the SorC transcriptional regulatory family.</text>
</comment>